<keyword evidence="2" id="KW-0342">GTP-binding</keyword>
<evidence type="ECO:0000313" key="5">
    <source>
        <dbReference type="Proteomes" id="UP000001060"/>
    </source>
</evidence>
<dbReference type="GO" id="GO:0003924">
    <property type="term" value="F:GTPase activity"/>
    <property type="evidence" value="ECO:0007669"/>
    <property type="project" value="InterPro"/>
</dbReference>
<proteinExistence type="predicted"/>
<dbReference type="SMART" id="SM00173">
    <property type="entry name" value="RAS"/>
    <property type="match status" value="1"/>
</dbReference>
<dbReference type="EMBL" id="FN650140">
    <property type="protein sequence ID" value="CBJ12741.1"/>
    <property type="molecule type" value="Genomic_DNA"/>
</dbReference>
<dbReference type="STRING" id="661367.LLO_2329"/>
<keyword evidence="1" id="KW-0547">Nucleotide-binding</keyword>
<sequence>MLIKYLISSGSIIMKNKYEYKPEYDYLLPIHIIGYQHSGKSQLLNRFANNDYMESYFITIGFDFRVKTLNVQDKRVKLQVWDNPSSTTNKVVPAKAFIVVYDCTDMQSFIEAKKLVNKLQSEHSDKPVTLVATKSDLICKKVIEYETAKEFADSKDLNFFEVSAKENSNVNDVFIALSLQLMESIEYQEKKSGHLNPGQKTPAAISNNSDDEKFRKKLEAYITKRNNEFTNTGKQYHWGARLFIWFQNKNISANNKIVTAEKALNLLYSNDAEPQKNKSNSATFTMDEITTLSNGRLGTIMKEKLKSMKHTNENGEIRYFFDNSNGSKNH</sequence>
<dbReference type="PANTHER" id="PTHR47977">
    <property type="entry name" value="RAS-RELATED PROTEIN RAB"/>
    <property type="match status" value="1"/>
</dbReference>
<evidence type="ECO:0000256" key="1">
    <source>
        <dbReference type="ARBA" id="ARBA00022741"/>
    </source>
</evidence>
<accession>D3HJY6</accession>
<keyword evidence="5" id="KW-1185">Reference proteome</keyword>
<dbReference type="FunFam" id="3.40.50.300:FF:001447">
    <property type="entry name" value="Ras-related protein Rab-1B"/>
    <property type="match status" value="1"/>
</dbReference>
<reference evidence="4 5" key="1">
    <citation type="journal article" date="2010" name="PLoS Genet.">
        <title>Analysis of the Legionella longbeachae genome and transcriptome uncovers unique strategies to cause Legionnaires' disease.</title>
        <authorList>
            <person name="Cazalet C."/>
            <person name="Gomez-Valero L."/>
            <person name="Rusniok C."/>
            <person name="Lomma M."/>
            <person name="Dervins-Ravault D."/>
            <person name="Newton H."/>
            <person name="Sansom F."/>
            <person name="Jarraud S."/>
            <person name="Zidane N."/>
            <person name="Ma L."/>
            <person name="Bouchier C."/>
            <person name="Etienne J."/>
            <person name="Hartland E."/>
            <person name="Buchrieser C."/>
        </authorList>
    </citation>
    <scope>NUCLEOTIDE SEQUENCE [LARGE SCALE GENOMIC DNA]</scope>
    <source>
        <strain evidence="4 5">NSW150</strain>
    </source>
</reference>
<dbReference type="NCBIfam" id="TIGR00231">
    <property type="entry name" value="small_GTP"/>
    <property type="match status" value="1"/>
</dbReference>
<dbReference type="InterPro" id="IPR001806">
    <property type="entry name" value="Small_GTPase"/>
</dbReference>
<dbReference type="InterPro" id="IPR005225">
    <property type="entry name" value="Small_GTP-bd"/>
</dbReference>
<dbReference type="Gene3D" id="3.40.50.300">
    <property type="entry name" value="P-loop containing nucleotide triphosphate hydrolases"/>
    <property type="match status" value="1"/>
</dbReference>
<dbReference type="SUPFAM" id="SSF52540">
    <property type="entry name" value="P-loop containing nucleoside triphosphate hydrolases"/>
    <property type="match status" value="1"/>
</dbReference>
<evidence type="ECO:0008006" key="6">
    <source>
        <dbReference type="Google" id="ProtNLM"/>
    </source>
</evidence>
<dbReference type="PROSITE" id="PS51421">
    <property type="entry name" value="RAS"/>
    <property type="match status" value="1"/>
</dbReference>
<name>D3HJY6_LEGLN</name>
<dbReference type="InterPro" id="IPR027417">
    <property type="entry name" value="P-loop_NTPase"/>
</dbReference>
<dbReference type="AlphaFoldDB" id="D3HJY6"/>
<evidence type="ECO:0000256" key="2">
    <source>
        <dbReference type="ARBA" id="ARBA00023134"/>
    </source>
</evidence>
<dbReference type="SMART" id="SM00175">
    <property type="entry name" value="RAB"/>
    <property type="match status" value="1"/>
</dbReference>
<dbReference type="Proteomes" id="UP000001060">
    <property type="component" value="Chromosome"/>
</dbReference>
<dbReference type="Pfam" id="PF00071">
    <property type="entry name" value="Ras"/>
    <property type="match status" value="1"/>
</dbReference>
<dbReference type="SMART" id="SM00174">
    <property type="entry name" value="RHO"/>
    <property type="match status" value="1"/>
</dbReference>
<evidence type="ECO:0000313" key="4">
    <source>
        <dbReference type="EMBL" id="CBJ12741.1"/>
    </source>
</evidence>
<dbReference type="eggNOG" id="COG1100">
    <property type="taxonomic scope" value="Bacteria"/>
</dbReference>
<dbReference type="InterPro" id="IPR050227">
    <property type="entry name" value="Rab"/>
</dbReference>
<dbReference type="GO" id="GO:0005525">
    <property type="term" value="F:GTP binding"/>
    <property type="evidence" value="ECO:0007669"/>
    <property type="project" value="UniProtKB-KW"/>
</dbReference>
<dbReference type="PROSITE" id="PS51419">
    <property type="entry name" value="RAB"/>
    <property type="match status" value="1"/>
</dbReference>
<feature type="region of interest" description="Disordered" evidence="3">
    <location>
        <begin position="190"/>
        <end position="209"/>
    </location>
</feature>
<dbReference type="PRINTS" id="PR00449">
    <property type="entry name" value="RASTRNSFRMNG"/>
</dbReference>
<protein>
    <recommendedName>
        <fullName evidence="6">Ras family GTPase</fullName>
    </recommendedName>
</protein>
<dbReference type="KEGG" id="llo:LLO_2329"/>
<gene>
    <name evidence="4" type="ordered locus">LLO_2329</name>
</gene>
<organism evidence="4 5">
    <name type="scientific">Legionella longbeachae serogroup 1 (strain NSW150)</name>
    <dbReference type="NCBI Taxonomy" id="661367"/>
    <lineage>
        <taxon>Bacteria</taxon>
        <taxon>Pseudomonadati</taxon>
        <taxon>Pseudomonadota</taxon>
        <taxon>Gammaproteobacteria</taxon>
        <taxon>Legionellales</taxon>
        <taxon>Legionellaceae</taxon>
        <taxon>Legionella</taxon>
    </lineage>
</organism>
<dbReference type="HOGENOM" id="CLU_841437_0_0_6"/>
<evidence type="ECO:0000256" key="3">
    <source>
        <dbReference type="SAM" id="MobiDB-lite"/>
    </source>
</evidence>